<dbReference type="InterPro" id="IPR007492">
    <property type="entry name" value="LytTR_DNA-bd_dom"/>
</dbReference>
<dbReference type="InterPro" id="IPR001789">
    <property type="entry name" value="Sig_transdc_resp-reg_receiver"/>
</dbReference>
<reference evidence="6" key="2">
    <citation type="submission" date="2021-04" db="EMBL/GenBank/DDBJ databases">
        <authorList>
            <person name="Gilroy R."/>
        </authorList>
    </citation>
    <scope>NUCLEOTIDE SEQUENCE</scope>
    <source>
        <strain evidence="6">12435</strain>
    </source>
</reference>
<keyword evidence="6" id="KW-0238">DNA-binding</keyword>
<dbReference type="AlphaFoldDB" id="A0A9D1Q193"/>
<proteinExistence type="predicted"/>
<sequence length="267" mass="29686">MPKIAVVEDVGKDADTLRAYIERFSEDRGVRTSVRVFSNAVDFLDKYSSDFDIVFMDIEMPMLSGMDASRKLRAMDGEVVLIFVTNLAQYAVEGYEVNAFDFIVKPVNYHSFSMKFERALDRLGRSSGVIVRIKTREKLACVPSSEIKYIEVYDHDLVYHTVKGDMTATGTLSDVESKLEGAGFFRLSRYSLVNLSFVRAVRSTYVDVDGAEVQISGARRKELMAALVGWPDGMGAGDVCTRYPTSFSIAPCSCSSFSPPACSFSYT</sequence>
<dbReference type="Gene3D" id="2.40.50.1020">
    <property type="entry name" value="LytTr DNA-binding domain"/>
    <property type="match status" value="1"/>
</dbReference>
<evidence type="ECO:0000313" key="7">
    <source>
        <dbReference type="Proteomes" id="UP000823990"/>
    </source>
</evidence>
<dbReference type="SMART" id="SM00850">
    <property type="entry name" value="LytTR"/>
    <property type="match status" value="1"/>
</dbReference>
<evidence type="ECO:0000256" key="2">
    <source>
        <dbReference type="ARBA" id="ARBA00024867"/>
    </source>
</evidence>
<dbReference type="PANTHER" id="PTHR37299:SF1">
    <property type="entry name" value="STAGE 0 SPORULATION PROTEIN A HOMOLOG"/>
    <property type="match status" value="1"/>
</dbReference>
<evidence type="ECO:0000313" key="6">
    <source>
        <dbReference type="EMBL" id="HIW02459.1"/>
    </source>
</evidence>
<dbReference type="PROSITE" id="PS50110">
    <property type="entry name" value="RESPONSE_REGULATORY"/>
    <property type="match status" value="1"/>
</dbReference>
<dbReference type="SUPFAM" id="SSF52172">
    <property type="entry name" value="CheY-like"/>
    <property type="match status" value="1"/>
</dbReference>
<dbReference type="Pfam" id="PF04397">
    <property type="entry name" value="LytTR"/>
    <property type="match status" value="1"/>
</dbReference>
<organism evidence="6 7">
    <name type="scientific">Candidatus Protoclostridium stercorigallinarum</name>
    <dbReference type="NCBI Taxonomy" id="2838741"/>
    <lineage>
        <taxon>Bacteria</taxon>
        <taxon>Bacillati</taxon>
        <taxon>Bacillota</taxon>
        <taxon>Clostridia</taxon>
        <taxon>Candidatus Protoclostridium</taxon>
    </lineage>
</organism>
<reference evidence="6" key="1">
    <citation type="journal article" date="2021" name="PeerJ">
        <title>Extensive microbial diversity within the chicken gut microbiome revealed by metagenomics and culture.</title>
        <authorList>
            <person name="Gilroy R."/>
            <person name="Ravi A."/>
            <person name="Getino M."/>
            <person name="Pursley I."/>
            <person name="Horton D.L."/>
            <person name="Alikhan N.F."/>
            <person name="Baker D."/>
            <person name="Gharbi K."/>
            <person name="Hall N."/>
            <person name="Watson M."/>
            <person name="Adriaenssens E.M."/>
            <person name="Foster-Nyarko E."/>
            <person name="Jarju S."/>
            <person name="Secka A."/>
            <person name="Antonio M."/>
            <person name="Oren A."/>
            <person name="Chaudhuri R.R."/>
            <person name="La Ragione R."/>
            <person name="Hildebrand F."/>
            <person name="Pallen M.J."/>
        </authorList>
    </citation>
    <scope>NUCLEOTIDE SEQUENCE</scope>
    <source>
        <strain evidence="6">12435</strain>
    </source>
</reference>
<dbReference type="InterPro" id="IPR011006">
    <property type="entry name" value="CheY-like_superfamily"/>
</dbReference>
<dbReference type="Gene3D" id="3.40.50.2300">
    <property type="match status" value="1"/>
</dbReference>
<evidence type="ECO:0000259" key="5">
    <source>
        <dbReference type="PROSITE" id="PS50930"/>
    </source>
</evidence>
<comment type="caution">
    <text evidence="6">The sequence shown here is derived from an EMBL/GenBank/DDBJ whole genome shotgun (WGS) entry which is preliminary data.</text>
</comment>
<keyword evidence="3" id="KW-0597">Phosphoprotein</keyword>
<dbReference type="PANTHER" id="PTHR37299">
    <property type="entry name" value="TRANSCRIPTIONAL REGULATOR-RELATED"/>
    <property type="match status" value="1"/>
</dbReference>
<evidence type="ECO:0000259" key="4">
    <source>
        <dbReference type="PROSITE" id="PS50110"/>
    </source>
</evidence>
<gene>
    <name evidence="6" type="ORF">H9892_03885</name>
</gene>
<name>A0A9D1Q193_9FIRM</name>
<dbReference type="Proteomes" id="UP000823990">
    <property type="component" value="Unassembled WGS sequence"/>
</dbReference>
<evidence type="ECO:0000256" key="3">
    <source>
        <dbReference type="PROSITE-ProRule" id="PRU00169"/>
    </source>
</evidence>
<evidence type="ECO:0000256" key="1">
    <source>
        <dbReference type="ARBA" id="ARBA00018672"/>
    </source>
</evidence>
<dbReference type="SMART" id="SM00448">
    <property type="entry name" value="REC"/>
    <property type="match status" value="1"/>
</dbReference>
<feature type="domain" description="Response regulatory" evidence="4">
    <location>
        <begin position="3"/>
        <end position="120"/>
    </location>
</feature>
<feature type="modified residue" description="4-aspartylphosphate" evidence="3">
    <location>
        <position position="57"/>
    </location>
</feature>
<feature type="domain" description="HTH LytTR-type" evidence="5">
    <location>
        <begin position="142"/>
        <end position="229"/>
    </location>
</feature>
<dbReference type="PROSITE" id="PS50930">
    <property type="entry name" value="HTH_LYTTR"/>
    <property type="match status" value="1"/>
</dbReference>
<dbReference type="EMBL" id="DXHS01000066">
    <property type="protein sequence ID" value="HIW02459.1"/>
    <property type="molecule type" value="Genomic_DNA"/>
</dbReference>
<dbReference type="InterPro" id="IPR046947">
    <property type="entry name" value="LytR-like"/>
</dbReference>
<comment type="function">
    <text evidence="2">May play the central regulatory role in sporulation. It may be an element of the effector pathway responsible for the activation of sporulation genes in response to nutritional stress. Spo0A may act in concert with spo0H (a sigma factor) to control the expression of some genes that are critical to the sporulation process.</text>
</comment>
<dbReference type="GO" id="GO:0003677">
    <property type="term" value="F:DNA binding"/>
    <property type="evidence" value="ECO:0007669"/>
    <property type="project" value="UniProtKB-KW"/>
</dbReference>
<protein>
    <recommendedName>
        <fullName evidence="1">Stage 0 sporulation protein A homolog</fullName>
    </recommendedName>
</protein>
<dbReference type="GO" id="GO:0000156">
    <property type="term" value="F:phosphorelay response regulator activity"/>
    <property type="evidence" value="ECO:0007669"/>
    <property type="project" value="InterPro"/>
</dbReference>
<accession>A0A9D1Q193</accession>
<dbReference type="Pfam" id="PF00072">
    <property type="entry name" value="Response_reg"/>
    <property type="match status" value="1"/>
</dbReference>